<feature type="compositionally biased region" description="Basic and acidic residues" evidence="1">
    <location>
        <begin position="11"/>
        <end position="21"/>
    </location>
</feature>
<feature type="region of interest" description="Disordered" evidence="1">
    <location>
        <begin position="1"/>
        <end position="27"/>
    </location>
</feature>
<dbReference type="CDD" id="cd20691">
    <property type="entry name" value="CdiI_EC536-like"/>
    <property type="match status" value="1"/>
</dbReference>
<name>A0ABW1F709_9ACTN</name>
<dbReference type="EMBL" id="JBHSOD010000068">
    <property type="protein sequence ID" value="MFC5889920.1"/>
    <property type="molecule type" value="Genomic_DNA"/>
</dbReference>
<dbReference type="Pfam" id="PF18616">
    <property type="entry name" value="CdiI_3"/>
    <property type="match status" value="1"/>
</dbReference>
<dbReference type="RefSeq" id="WP_313761364.1">
    <property type="nucleotide sequence ID" value="NZ_BAAAVH010000040.1"/>
</dbReference>
<reference evidence="3" key="1">
    <citation type="journal article" date="2019" name="Int. J. Syst. Evol. Microbiol.">
        <title>The Global Catalogue of Microorganisms (GCM) 10K type strain sequencing project: providing services to taxonomists for standard genome sequencing and annotation.</title>
        <authorList>
            <consortium name="The Broad Institute Genomics Platform"/>
            <consortium name="The Broad Institute Genome Sequencing Center for Infectious Disease"/>
            <person name="Wu L."/>
            <person name="Ma J."/>
        </authorList>
    </citation>
    <scope>NUCLEOTIDE SEQUENCE [LARGE SCALE GENOMIC DNA]</scope>
    <source>
        <strain evidence="3">CGMCC 4.1469</strain>
    </source>
</reference>
<evidence type="ECO:0000313" key="2">
    <source>
        <dbReference type="EMBL" id="MFC5889920.1"/>
    </source>
</evidence>
<dbReference type="Proteomes" id="UP001596067">
    <property type="component" value="Unassembled WGS sequence"/>
</dbReference>
<gene>
    <name evidence="2" type="ORF">ACFP0N_33645</name>
</gene>
<proteinExistence type="predicted"/>
<evidence type="ECO:0000256" key="1">
    <source>
        <dbReference type="SAM" id="MobiDB-lite"/>
    </source>
</evidence>
<keyword evidence="3" id="KW-1185">Reference proteome</keyword>
<accession>A0ABW1F709</accession>
<sequence length="142" mass="15262">MTPVPPVNRGRSPEELERDAWPDPPADATRLVTTVHALRRRPIGTLTVEDLRRLLGQQVGVPFVLPLALEILRRNPMAEGDLYEGDLLAAVLALPPEVWHASPHLAREARAVLAALPAPPPGRPPAVGAVGQRGLSSSRGPR</sequence>
<protein>
    <submittedName>
        <fullName evidence="2">Contact-dependent growth inhibition system immunity protein</fullName>
    </submittedName>
</protein>
<comment type="caution">
    <text evidence="2">The sequence shown here is derived from an EMBL/GenBank/DDBJ whole genome shotgun (WGS) entry which is preliminary data.</text>
</comment>
<feature type="region of interest" description="Disordered" evidence="1">
    <location>
        <begin position="116"/>
        <end position="142"/>
    </location>
</feature>
<evidence type="ECO:0000313" key="3">
    <source>
        <dbReference type="Proteomes" id="UP001596067"/>
    </source>
</evidence>
<dbReference type="InterPro" id="IPR040547">
    <property type="entry name" value="CdiI"/>
</dbReference>
<organism evidence="2 3">
    <name type="scientific">Kitasatospora aburaviensis</name>
    <dbReference type="NCBI Taxonomy" id="67265"/>
    <lineage>
        <taxon>Bacteria</taxon>
        <taxon>Bacillati</taxon>
        <taxon>Actinomycetota</taxon>
        <taxon>Actinomycetes</taxon>
        <taxon>Kitasatosporales</taxon>
        <taxon>Streptomycetaceae</taxon>
        <taxon>Kitasatospora</taxon>
    </lineage>
</organism>